<dbReference type="EMBL" id="MBTG01000062">
    <property type="protein sequence ID" value="OPH47372.1"/>
    <property type="molecule type" value="Genomic_DNA"/>
</dbReference>
<dbReference type="OrthoDB" id="2088102at2"/>
<dbReference type="RefSeq" id="WP_079420660.1">
    <property type="nucleotide sequence ID" value="NZ_MBTG01000062.1"/>
</dbReference>
<keyword evidence="2" id="KW-1185">Reference proteome</keyword>
<evidence type="ECO:0000313" key="2">
    <source>
        <dbReference type="Proteomes" id="UP000190626"/>
    </source>
</evidence>
<organism evidence="1 2">
    <name type="scientific">Paenibacillus ferrarius</name>
    <dbReference type="NCBI Taxonomy" id="1469647"/>
    <lineage>
        <taxon>Bacteria</taxon>
        <taxon>Bacillati</taxon>
        <taxon>Bacillota</taxon>
        <taxon>Bacilli</taxon>
        <taxon>Bacillales</taxon>
        <taxon>Paenibacillaceae</taxon>
        <taxon>Paenibacillus</taxon>
    </lineage>
</organism>
<reference evidence="2" key="1">
    <citation type="submission" date="2016-07" db="EMBL/GenBank/DDBJ databases">
        <authorList>
            <person name="Florea S."/>
            <person name="Webb J.S."/>
            <person name="Jaromczyk J."/>
            <person name="Schardl C.L."/>
        </authorList>
    </citation>
    <scope>NUCLEOTIDE SEQUENCE [LARGE SCALE GENOMIC DNA]</scope>
    <source>
        <strain evidence="2">CY1</strain>
    </source>
</reference>
<proteinExistence type="predicted"/>
<name>A0A1V4H8L7_9BACL</name>
<comment type="caution">
    <text evidence="1">The sequence shown here is derived from an EMBL/GenBank/DDBJ whole genome shotgun (WGS) entry which is preliminary data.</text>
</comment>
<gene>
    <name evidence="1" type="ORF">BC351_40165</name>
</gene>
<protein>
    <submittedName>
        <fullName evidence="1">Uncharacterized protein</fullName>
    </submittedName>
</protein>
<dbReference type="AlphaFoldDB" id="A0A1V4H8L7"/>
<dbReference type="Proteomes" id="UP000190626">
    <property type="component" value="Unassembled WGS sequence"/>
</dbReference>
<accession>A0A1V4H8L7</accession>
<sequence>MLEIDSYLLLPHAKITDLVDAVNNPHNYFINIKNYVKVNQIANKVDLNYVCGAIYIEYNYQPIINFSHWDLIDQLWAYIIDMIEQFKSQGNASTYFPDQPIKLEFQKLNEKLMFVTLNENRYSFESSIFIEKLLDSAEAFFNVMEQHFGDGLYALQLKKLVEQRNSL</sequence>
<evidence type="ECO:0000313" key="1">
    <source>
        <dbReference type="EMBL" id="OPH47372.1"/>
    </source>
</evidence>